<comment type="similarity">
    <text evidence="1">Belongs to the universal ribosomal protein uL30 family.</text>
</comment>
<feature type="compositionally biased region" description="Basic and acidic residues" evidence="5">
    <location>
        <begin position="159"/>
        <end position="170"/>
    </location>
</feature>
<feature type="domain" description="Large ribosomal subunit protein uL30-like ferredoxin-like fold" evidence="6">
    <location>
        <begin position="62"/>
        <end position="112"/>
    </location>
</feature>
<evidence type="ECO:0000313" key="8">
    <source>
        <dbReference type="Proteomes" id="UP000076738"/>
    </source>
</evidence>
<dbReference type="PANTHER" id="PTHR15892">
    <property type="entry name" value="MITOCHONDRIAL RIBOSOMAL PROTEIN L30"/>
    <property type="match status" value="1"/>
</dbReference>
<dbReference type="GO" id="GO:0015934">
    <property type="term" value="C:large ribosomal subunit"/>
    <property type="evidence" value="ECO:0007669"/>
    <property type="project" value="InterPro"/>
</dbReference>
<dbReference type="GO" id="GO:0006412">
    <property type="term" value="P:translation"/>
    <property type="evidence" value="ECO:0007669"/>
    <property type="project" value="InterPro"/>
</dbReference>
<dbReference type="GO" id="GO:0003735">
    <property type="term" value="F:structural constituent of ribosome"/>
    <property type="evidence" value="ECO:0007669"/>
    <property type="project" value="InterPro"/>
</dbReference>
<gene>
    <name evidence="7" type="ORF">CALVIDRAFT_537002</name>
</gene>
<dbReference type="Gene3D" id="3.30.1390.20">
    <property type="entry name" value="Ribosomal protein L30, ferredoxin-like fold domain"/>
    <property type="match status" value="1"/>
</dbReference>
<evidence type="ECO:0000256" key="4">
    <source>
        <dbReference type="ARBA" id="ARBA00035281"/>
    </source>
</evidence>
<dbReference type="CDD" id="cd01658">
    <property type="entry name" value="Ribosomal_L30"/>
    <property type="match status" value="1"/>
</dbReference>
<reference evidence="7 8" key="1">
    <citation type="journal article" date="2016" name="Mol. Biol. Evol.">
        <title>Comparative Genomics of Early-Diverging Mushroom-Forming Fungi Provides Insights into the Origins of Lignocellulose Decay Capabilities.</title>
        <authorList>
            <person name="Nagy L.G."/>
            <person name="Riley R."/>
            <person name="Tritt A."/>
            <person name="Adam C."/>
            <person name="Daum C."/>
            <person name="Floudas D."/>
            <person name="Sun H."/>
            <person name="Yadav J.S."/>
            <person name="Pangilinan J."/>
            <person name="Larsson K.H."/>
            <person name="Matsuura K."/>
            <person name="Barry K."/>
            <person name="Labutti K."/>
            <person name="Kuo R."/>
            <person name="Ohm R.A."/>
            <person name="Bhattacharya S.S."/>
            <person name="Shirouzu T."/>
            <person name="Yoshinaga Y."/>
            <person name="Martin F.M."/>
            <person name="Grigoriev I.V."/>
            <person name="Hibbett D.S."/>
        </authorList>
    </citation>
    <scope>NUCLEOTIDE SEQUENCE [LARGE SCALE GENOMIC DNA]</scope>
    <source>
        <strain evidence="7 8">TUFC12733</strain>
    </source>
</reference>
<evidence type="ECO:0000256" key="5">
    <source>
        <dbReference type="SAM" id="MobiDB-lite"/>
    </source>
</evidence>
<dbReference type="GO" id="GO:0005739">
    <property type="term" value="C:mitochondrion"/>
    <property type="evidence" value="ECO:0007669"/>
    <property type="project" value="TreeGrafter"/>
</dbReference>
<evidence type="ECO:0000313" key="7">
    <source>
        <dbReference type="EMBL" id="KZO96637.1"/>
    </source>
</evidence>
<feature type="region of interest" description="Disordered" evidence="5">
    <location>
        <begin position="22"/>
        <end position="58"/>
    </location>
</feature>
<dbReference type="EMBL" id="KV417283">
    <property type="protein sequence ID" value="KZO96637.1"/>
    <property type="molecule type" value="Genomic_DNA"/>
</dbReference>
<keyword evidence="2" id="KW-0689">Ribosomal protein</keyword>
<dbReference type="InterPro" id="IPR005996">
    <property type="entry name" value="Ribosomal_uL30_bac-type"/>
</dbReference>
<evidence type="ECO:0000256" key="2">
    <source>
        <dbReference type="ARBA" id="ARBA00022980"/>
    </source>
</evidence>
<protein>
    <recommendedName>
        <fullName evidence="4">Large ribosomal subunit protein uL30m</fullName>
    </recommendedName>
</protein>
<dbReference type="STRING" id="1330018.A0A167MEM6"/>
<keyword evidence="8" id="KW-1185">Reference proteome</keyword>
<evidence type="ECO:0000256" key="3">
    <source>
        <dbReference type="ARBA" id="ARBA00023274"/>
    </source>
</evidence>
<accession>A0A167MEM6</accession>
<dbReference type="PANTHER" id="PTHR15892:SF2">
    <property type="entry name" value="LARGE RIBOSOMAL SUBUNIT PROTEIN UL30M"/>
    <property type="match status" value="1"/>
</dbReference>
<evidence type="ECO:0000259" key="6">
    <source>
        <dbReference type="Pfam" id="PF00327"/>
    </source>
</evidence>
<dbReference type="InterPro" id="IPR016082">
    <property type="entry name" value="Ribosomal_uL30_ferredoxin-like"/>
</dbReference>
<dbReference type="AlphaFoldDB" id="A0A167MEM6"/>
<feature type="region of interest" description="Disordered" evidence="5">
    <location>
        <begin position="156"/>
        <end position="180"/>
    </location>
</feature>
<organism evidence="7 8">
    <name type="scientific">Calocera viscosa (strain TUFC12733)</name>
    <dbReference type="NCBI Taxonomy" id="1330018"/>
    <lineage>
        <taxon>Eukaryota</taxon>
        <taxon>Fungi</taxon>
        <taxon>Dikarya</taxon>
        <taxon>Basidiomycota</taxon>
        <taxon>Agaricomycotina</taxon>
        <taxon>Dacrymycetes</taxon>
        <taxon>Dacrymycetales</taxon>
        <taxon>Dacrymycetaceae</taxon>
        <taxon>Calocera</taxon>
    </lineage>
</organism>
<dbReference type="InterPro" id="IPR036919">
    <property type="entry name" value="Ribo_uL30_ferredoxin-like_sf"/>
</dbReference>
<dbReference type="OrthoDB" id="509901at2759"/>
<dbReference type="SUPFAM" id="SSF55129">
    <property type="entry name" value="Ribosomal protein L30p/L7e"/>
    <property type="match status" value="1"/>
</dbReference>
<feature type="compositionally biased region" description="Polar residues" evidence="5">
    <location>
        <begin position="35"/>
        <end position="52"/>
    </location>
</feature>
<dbReference type="Proteomes" id="UP000076738">
    <property type="component" value="Unassembled WGS sequence"/>
</dbReference>
<evidence type="ECO:0000256" key="1">
    <source>
        <dbReference type="ARBA" id="ARBA00007594"/>
    </source>
</evidence>
<keyword evidence="3" id="KW-0687">Ribonucleoprotein</keyword>
<dbReference type="Pfam" id="PF00327">
    <property type="entry name" value="Ribosomal_L30"/>
    <property type="match status" value="1"/>
</dbReference>
<sequence length="180" mass="19965">MLRRIPTVPSLFASTSRTRAFSAPARPFPRLRTAKQPQSSLAAEETSSSHAEPSNAEPATHYRITLMRSALGLPSYARETLAALGLKKRMQHVFHPFSGTTAGQILRVKELVVVQNVPASAVRTKQEERLLRRPNRGFQVLGRQGRPWAVEDEFAGVTREQEQELTEEVRAGNPPQEASA</sequence>
<proteinExistence type="inferred from homology"/>
<name>A0A167MEM6_CALVF</name>